<dbReference type="InterPro" id="IPR000488">
    <property type="entry name" value="Death_dom"/>
</dbReference>
<dbReference type="CDD" id="cd01670">
    <property type="entry name" value="Death"/>
    <property type="match status" value="1"/>
</dbReference>
<feature type="region of interest" description="Disordered" evidence="1">
    <location>
        <begin position="388"/>
        <end position="432"/>
    </location>
</feature>
<dbReference type="KEGG" id="bbel:109468836"/>
<dbReference type="RefSeq" id="XP_019622736.1">
    <property type="nucleotide sequence ID" value="XM_019767177.1"/>
</dbReference>
<dbReference type="PROSITE" id="PS50017">
    <property type="entry name" value="DEATH_DOMAIN"/>
    <property type="match status" value="1"/>
</dbReference>
<evidence type="ECO:0000256" key="1">
    <source>
        <dbReference type="SAM" id="MobiDB-lite"/>
    </source>
</evidence>
<dbReference type="Pfam" id="PF00531">
    <property type="entry name" value="Death"/>
    <property type="match status" value="1"/>
</dbReference>
<dbReference type="InterPro" id="IPR016729">
    <property type="entry name" value="FADD"/>
</dbReference>
<feature type="domain" description="Death" evidence="2">
    <location>
        <begin position="456"/>
        <end position="521"/>
    </location>
</feature>
<accession>A0A6P4Y1D3</accession>
<dbReference type="Gene3D" id="2.60.220.30">
    <property type="match status" value="1"/>
</dbReference>
<dbReference type="Gene3D" id="1.10.533.10">
    <property type="entry name" value="Death Domain, Fas"/>
    <property type="match status" value="1"/>
</dbReference>
<dbReference type="PANTHER" id="PTHR15077:SF9">
    <property type="entry name" value="C-TERMINAL OF ROC (COR) DOMAIN-CONTAINING PROTEIN"/>
    <property type="match status" value="1"/>
</dbReference>
<dbReference type="PANTHER" id="PTHR15077">
    <property type="entry name" value="FAS-ASSOCIATING DEATH DOMAIN-CONTAINING PROTEIN FADD"/>
    <property type="match status" value="1"/>
</dbReference>
<dbReference type="Proteomes" id="UP000515135">
    <property type="component" value="Unplaced"/>
</dbReference>
<proteinExistence type="predicted"/>
<dbReference type="OrthoDB" id="10057267at2759"/>
<gene>
    <name evidence="4 5" type="primary">LOC109468836</name>
</gene>
<evidence type="ECO:0000313" key="3">
    <source>
        <dbReference type="Proteomes" id="UP000515135"/>
    </source>
</evidence>
<dbReference type="GeneID" id="109468836"/>
<evidence type="ECO:0000259" key="2">
    <source>
        <dbReference type="PROSITE" id="PS50017"/>
    </source>
</evidence>
<organism evidence="3 4">
    <name type="scientific">Branchiostoma belcheri</name>
    <name type="common">Amphioxus</name>
    <dbReference type="NCBI Taxonomy" id="7741"/>
    <lineage>
        <taxon>Eukaryota</taxon>
        <taxon>Metazoa</taxon>
        <taxon>Chordata</taxon>
        <taxon>Cephalochordata</taxon>
        <taxon>Leptocardii</taxon>
        <taxon>Amphioxiformes</taxon>
        <taxon>Branchiostomatidae</taxon>
        <taxon>Branchiostoma</taxon>
    </lineage>
</organism>
<name>A0A6P4Y1D3_BRABE</name>
<dbReference type="RefSeq" id="XP_019622735.1">
    <property type="nucleotide sequence ID" value="XM_019767176.1"/>
</dbReference>
<evidence type="ECO:0000313" key="4">
    <source>
        <dbReference type="RefSeq" id="XP_019622735.1"/>
    </source>
</evidence>
<dbReference type="FunFam" id="1.10.533.10:FF:000087">
    <property type="entry name" value="Uncharacterized protein"/>
    <property type="match status" value="1"/>
</dbReference>
<dbReference type="InterPro" id="IPR011029">
    <property type="entry name" value="DEATH-like_dom_sf"/>
</dbReference>
<feature type="compositionally biased region" description="Basic residues" evidence="1">
    <location>
        <begin position="394"/>
        <end position="404"/>
    </location>
</feature>
<keyword evidence="3" id="KW-1185">Reference proteome</keyword>
<sequence length="521" mass="58133">MDSRTTEFEQMLDTIFSRLDKTDVRLLMRVWSARTGKQESPGSGVPADLIKDMKNEYIPTGDLRMLEKDMTAAGISFPSVVRDLSDVPEDLKYTKTTEAAVGPTGGELEIPGFVKLVVPPGVLQQDTMITISTVDVAAILRDSESFNWTSGYPWSLGEDVCPRELLEQVLFSPAVDVNLHGAELNGDLEVQTWRPSGSEGMECLLLKHHDGEGWTDITASTVCRMYPDKISISLRSFSPVAYVWAPVEAVISVGKMIVNALSSRTLDCRFAAYIKPMANDVHFHVVCRDQSVETDDYLPGFTKCGSNLAMFDLFHGDVLEVAVSVRGGQSESKPLELRSNPCHNKYGQNIQMLLDRPNGDCVKGEVDVKKKPSFRTVCQFIFQEEDDITPSKGGKTKGHSKKRSQASPPLPKKKRKELKMHQRDEEAGPSAVRADTTGAVDMEESFEKVIEATSHKWDDLARKLGFSENQIDGIHNSKIDQDHRCREMLRRWRDREGRGATLQVLKQALINIGKRWTAEGL</sequence>
<evidence type="ECO:0000313" key="5">
    <source>
        <dbReference type="RefSeq" id="XP_019622736.1"/>
    </source>
</evidence>
<dbReference type="AlphaFoldDB" id="A0A6P4Y1D3"/>
<reference evidence="4 5" key="1">
    <citation type="submission" date="2025-04" db="UniProtKB">
        <authorList>
            <consortium name="RefSeq"/>
        </authorList>
    </citation>
    <scope>IDENTIFICATION</scope>
    <source>
        <tissue evidence="4 5">Gonad</tissue>
    </source>
</reference>
<dbReference type="GO" id="GO:0007165">
    <property type="term" value="P:signal transduction"/>
    <property type="evidence" value="ECO:0007669"/>
    <property type="project" value="InterPro"/>
</dbReference>
<protein>
    <submittedName>
        <fullName evidence="4 5">Uncharacterized protein LOC109468836</fullName>
    </submittedName>
</protein>
<dbReference type="SUPFAM" id="SSF47986">
    <property type="entry name" value="DEATH domain"/>
    <property type="match status" value="1"/>
</dbReference>